<dbReference type="InterPro" id="IPR045010">
    <property type="entry name" value="MDR_fam"/>
</dbReference>
<dbReference type="GO" id="GO:0016628">
    <property type="term" value="F:oxidoreductase activity, acting on the CH-CH group of donors, NAD or NADP as acceptor"/>
    <property type="evidence" value="ECO:0007669"/>
    <property type="project" value="InterPro"/>
</dbReference>
<evidence type="ECO:0000259" key="2">
    <source>
        <dbReference type="SMART" id="SM00829"/>
    </source>
</evidence>
<dbReference type="Proteomes" id="UP000054558">
    <property type="component" value="Unassembled WGS sequence"/>
</dbReference>
<evidence type="ECO:0000313" key="4">
    <source>
        <dbReference type="Proteomes" id="UP000054558"/>
    </source>
</evidence>
<dbReference type="InterPro" id="IPR011032">
    <property type="entry name" value="GroES-like_sf"/>
</dbReference>
<dbReference type="AlphaFoldDB" id="A0A1Y1IB19"/>
<evidence type="ECO:0000313" key="3">
    <source>
        <dbReference type="EMBL" id="GAQ88164.1"/>
    </source>
</evidence>
<dbReference type="Pfam" id="PF00107">
    <property type="entry name" value="ADH_zinc_N"/>
    <property type="match status" value="1"/>
</dbReference>
<dbReference type="Gene3D" id="3.40.50.720">
    <property type="entry name" value="NAD(P)-binding Rossmann-like Domain"/>
    <property type="match status" value="1"/>
</dbReference>
<dbReference type="InterPro" id="IPR041694">
    <property type="entry name" value="ADH_N_2"/>
</dbReference>
<proteinExistence type="predicted"/>
<dbReference type="InterPro" id="IPR036291">
    <property type="entry name" value="NAD(P)-bd_dom_sf"/>
</dbReference>
<dbReference type="SMART" id="SM00829">
    <property type="entry name" value="PKS_ER"/>
    <property type="match status" value="1"/>
</dbReference>
<reference evidence="3 4" key="1">
    <citation type="journal article" date="2014" name="Nat. Commun.">
        <title>Klebsormidium flaccidum genome reveals primary factors for plant terrestrial adaptation.</title>
        <authorList>
            <person name="Hori K."/>
            <person name="Maruyama F."/>
            <person name="Fujisawa T."/>
            <person name="Togashi T."/>
            <person name="Yamamoto N."/>
            <person name="Seo M."/>
            <person name="Sato S."/>
            <person name="Yamada T."/>
            <person name="Mori H."/>
            <person name="Tajima N."/>
            <person name="Moriyama T."/>
            <person name="Ikeuchi M."/>
            <person name="Watanabe M."/>
            <person name="Wada H."/>
            <person name="Kobayashi K."/>
            <person name="Saito M."/>
            <person name="Masuda T."/>
            <person name="Sasaki-Sekimoto Y."/>
            <person name="Mashiguchi K."/>
            <person name="Awai K."/>
            <person name="Shimojima M."/>
            <person name="Masuda S."/>
            <person name="Iwai M."/>
            <person name="Nobusawa T."/>
            <person name="Narise T."/>
            <person name="Kondo S."/>
            <person name="Saito H."/>
            <person name="Sato R."/>
            <person name="Murakawa M."/>
            <person name="Ihara Y."/>
            <person name="Oshima-Yamada Y."/>
            <person name="Ohtaka K."/>
            <person name="Satoh M."/>
            <person name="Sonobe K."/>
            <person name="Ishii M."/>
            <person name="Ohtani R."/>
            <person name="Kanamori-Sato M."/>
            <person name="Honoki R."/>
            <person name="Miyazaki D."/>
            <person name="Mochizuki H."/>
            <person name="Umetsu J."/>
            <person name="Higashi K."/>
            <person name="Shibata D."/>
            <person name="Kamiya Y."/>
            <person name="Sato N."/>
            <person name="Nakamura Y."/>
            <person name="Tabata S."/>
            <person name="Ida S."/>
            <person name="Kurokawa K."/>
            <person name="Ohta H."/>
        </authorList>
    </citation>
    <scope>NUCLEOTIDE SEQUENCE [LARGE SCALE GENOMIC DNA]</scope>
    <source>
        <strain evidence="3 4">NIES-2285</strain>
    </source>
</reference>
<dbReference type="InterPro" id="IPR020843">
    <property type="entry name" value="ER"/>
</dbReference>
<dbReference type="SUPFAM" id="SSF50129">
    <property type="entry name" value="GroES-like"/>
    <property type="match status" value="2"/>
</dbReference>
<dbReference type="Gene3D" id="3.90.180.10">
    <property type="entry name" value="Medium-chain alcohol dehydrogenases, catalytic domain"/>
    <property type="match status" value="1"/>
</dbReference>
<feature type="domain" description="Enoyl reductase (ER)" evidence="2">
    <location>
        <begin position="21"/>
        <end position="343"/>
    </location>
</feature>
<gene>
    <name evidence="3" type="ORF">KFL_004050090</name>
</gene>
<protein>
    <submittedName>
        <fullName evidence="3">Alkenal reductase</fullName>
    </submittedName>
</protein>
<dbReference type="PANTHER" id="PTHR43205">
    <property type="entry name" value="PROSTAGLANDIN REDUCTASE"/>
    <property type="match status" value="1"/>
</dbReference>
<dbReference type="OMA" id="DKVMGMT"/>
<keyword evidence="4" id="KW-1185">Reference proteome</keyword>
<accession>A0A1Y1IB19</accession>
<dbReference type="STRING" id="105231.A0A1Y1IB19"/>
<evidence type="ECO:0000256" key="1">
    <source>
        <dbReference type="ARBA" id="ARBA00023002"/>
    </source>
</evidence>
<sequence>MAASDSTVTNKSWFLKEYPKGLPQESLFELRESQLSTKLDEGSDDVLVKVLYLSLDPYMRGRMKAGGSGYAQGFSLAKPLVGGAVGVVVSSANSKFKEGDFVLGSLGWELFTLVPKGQGLRPIDPKGLPLSYFLGVLGMTGLTAYCGLFDIGDPKEGETVYVSAASGAVGQIVGQLAKIKGAHVVGSAGSAEKVELLKNTFKYDEAFNYKDEPDLSAALKKYCPKGIDVYFENVGGSMLEAVLQNANTHARIPVCGMISQYNLEEGEGIHGLIQLIAKRIKMQGFLVGDYMTSPLAKSFPDDVSKWLKEGKIKYVEDVSEGLESAPQAFIGLLQGHNVGKLVVHVADDERAPKAKQEE</sequence>
<organism evidence="3 4">
    <name type="scientific">Klebsormidium nitens</name>
    <name type="common">Green alga</name>
    <name type="synonym">Ulothrix nitens</name>
    <dbReference type="NCBI Taxonomy" id="105231"/>
    <lineage>
        <taxon>Eukaryota</taxon>
        <taxon>Viridiplantae</taxon>
        <taxon>Streptophyta</taxon>
        <taxon>Klebsormidiophyceae</taxon>
        <taxon>Klebsormidiales</taxon>
        <taxon>Klebsormidiaceae</taxon>
        <taxon>Klebsormidium</taxon>
    </lineage>
</organism>
<dbReference type="EMBL" id="DF237354">
    <property type="protein sequence ID" value="GAQ88164.1"/>
    <property type="molecule type" value="Genomic_DNA"/>
</dbReference>
<dbReference type="FunFam" id="3.40.50.720:FF:000121">
    <property type="entry name" value="Prostaglandin reductase 2"/>
    <property type="match status" value="1"/>
</dbReference>
<dbReference type="InterPro" id="IPR013149">
    <property type="entry name" value="ADH-like_C"/>
</dbReference>
<name>A0A1Y1IB19_KLENI</name>
<dbReference type="PANTHER" id="PTHR43205:SF7">
    <property type="entry name" value="PROSTAGLANDIN REDUCTASE 1"/>
    <property type="match status" value="1"/>
</dbReference>
<dbReference type="Pfam" id="PF16884">
    <property type="entry name" value="ADH_N_2"/>
    <property type="match status" value="1"/>
</dbReference>
<keyword evidence="1" id="KW-0560">Oxidoreductase</keyword>
<dbReference type="OrthoDB" id="809632at2759"/>
<dbReference type="SUPFAM" id="SSF51735">
    <property type="entry name" value="NAD(P)-binding Rossmann-fold domains"/>
    <property type="match status" value="1"/>
</dbReference>